<feature type="chain" id="PRO_5040840338" description="Fe/B12 periplasmic-binding domain-containing protein" evidence="1">
    <location>
        <begin position="43"/>
        <end position="375"/>
    </location>
</feature>
<dbReference type="EMBL" id="BSFI01000004">
    <property type="protein sequence ID" value="GLK67326.1"/>
    <property type="molecule type" value="Genomic_DNA"/>
</dbReference>
<dbReference type="Gene3D" id="1.20.58.2180">
    <property type="match status" value="1"/>
</dbReference>
<gene>
    <name evidence="3" type="ORF">GCM10008179_09640</name>
</gene>
<dbReference type="Proteomes" id="UP001143372">
    <property type="component" value="Unassembled WGS sequence"/>
</dbReference>
<dbReference type="PROSITE" id="PS50983">
    <property type="entry name" value="FE_B12_PBP"/>
    <property type="match status" value="1"/>
</dbReference>
<feature type="domain" description="Fe/B12 periplasmic-binding" evidence="2">
    <location>
        <begin position="61"/>
        <end position="328"/>
    </location>
</feature>
<evidence type="ECO:0000259" key="2">
    <source>
        <dbReference type="PROSITE" id="PS50983"/>
    </source>
</evidence>
<name>A0A9W6J042_9HYPH</name>
<dbReference type="PANTHER" id="PTHR30535:SF34">
    <property type="entry name" value="MOLYBDATE-BINDING PROTEIN MOLA"/>
    <property type="match status" value="1"/>
</dbReference>
<sequence>MTLGLQAALKRPTIEATPCRRPPRRFALALALAAAASVPARAVEVTDQRGASFIFEKPAERAVFLPMPAASTYIAINRGERGVAGMNAASAAAMRDGVLGKLFPGYARIATNITLGAGTAPNVESILALRPDAVFAWAAAGDDALASLERVGLKALGMRYGSQEDMAGYIGMMGLVAGQEARARELNERQGRELESMKAAFAGLDDARRPRVLYLARASDAYRASGRGSYNDFYIRLTGGANVAAGGPSSATVNIEQILAWNPQVVLLGNFDTVMPADLYADPRWQDVEAVRSRRVYRMPLGGYRWDPPSQESALTWIWLAGLLHPGGPAKDLRGAMRGWFDFLYGHALSDDEIDGVLFAKENRTSAGYERYLTR</sequence>
<keyword evidence="4" id="KW-1185">Reference proteome</keyword>
<reference evidence="3" key="1">
    <citation type="journal article" date="2014" name="Int. J. Syst. Evol. Microbiol.">
        <title>Complete genome sequence of Corynebacterium casei LMG S-19264T (=DSM 44701T), isolated from a smear-ripened cheese.</title>
        <authorList>
            <consortium name="US DOE Joint Genome Institute (JGI-PGF)"/>
            <person name="Walter F."/>
            <person name="Albersmeier A."/>
            <person name="Kalinowski J."/>
            <person name="Ruckert C."/>
        </authorList>
    </citation>
    <scope>NUCLEOTIDE SEQUENCE</scope>
    <source>
        <strain evidence="3">VKM B-2347</strain>
    </source>
</reference>
<accession>A0A9W6J042</accession>
<dbReference type="InterPro" id="IPR050902">
    <property type="entry name" value="ABC_Transporter_SBP"/>
</dbReference>
<dbReference type="SUPFAM" id="SSF53807">
    <property type="entry name" value="Helical backbone' metal receptor"/>
    <property type="match status" value="1"/>
</dbReference>
<dbReference type="AlphaFoldDB" id="A0A9W6J042"/>
<proteinExistence type="predicted"/>
<dbReference type="InterPro" id="IPR002491">
    <property type="entry name" value="ABC_transptr_periplasmic_BD"/>
</dbReference>
<evidence type="ECO:0000313" key="3">
    <source>
        <dbReference type="EMBL" id="GLK67326.1"/>
    </source>
</evidence>
<protein>
    <recommendedName>
        <fullName evidence="2">Fe/B12 periplasmic-binding domain-containing protein</fullName>
    </recommendedName>
</protein>
<keyword evidence="1" id="KW-0732">Signal</keyword>
<dbReference type="Gene3D" id="3.40.50.1980">
    <property type="entry name" value="Nitrogenase molybdenum iron protein domain"/>
    <property type="match status" value="2"/>
</dbReference>
<dbReference type="PANTHER" id="PTHR30535">
    <property type="entry name" value="VITAMIN B12-BINDING PROTEIN"/>
    <property type="match status" value="1"/>
</dbReference>
<reference evidence="3" key="2">
    <citation type="submission" date="2023-01" db="EMBL/GenBank/DDBJ databases">
        <authorList>
            <person name="Sun Q."/>
            <person name="Evtushenko L."/>
        </authorList>
    </citation>
    <scope>NUCLEOTIDE SEQUENCE</scope>
    <source>
        <strain evidence="3">VKM B-2347</strain>
    </source>
</reference>
<organism evidence="3 4">
    <name type="scientific">Hansschlegelia plantiphila</name>
    <dbReference type="NCBI Taxonomy" id="374655"/>
    <lineage>
        <taxon>Bacteria</taxon>
        <taxon>Pseudomonadati</taxon>
        <taxon>Pseudomonadota</taxon>
        <taxon>Alphaproteobacteria</taxon>
        <taxon>Hyphomicrobiales</taxon>
        <taxon>Methylopilaceae</taxon>
        <taxon>Hansschlegelia</taxon>
    </lineage>
</organism>
<dbReference type="GO" id="GO:0071281">
    <property type="term" value="P:cellular response to iron ion"/>
    <property type="evidence" value="ECO:0007669"/>
    <property type="project" value="TreeGrafter"/>
</dbReference>
<feature type="signal peptide" evidence="1">
    <location>
        <begin position="1"/>
        <end position="42"/>
    </location>
</feature>
<evidence type="ECO:0000313" key="4">
    <source>
        <dbReference type="Proteomes" id="UP001143372"/>
    </source>
</evidence>
<comment type="caution">
    <text evidence="3">The sequence shown here is derived from an EMBL/GenBank/DDBJ whole genome shotgun (WGS) entry which is preliminary data.</text>
</comment>
<dbReference type="Pfam" id="PF01497">
    <property type="entry name" value="Peripla_BP_2"/>
    <property type="match status" value="1"/>
</dbReference>
<evidence type="ECO:0000256" key="1">
    <source>
        <dbReference type="SAM" id="SignalP"/>
    </source>
</evidence>